<dbReference type="GO" id="GO:0007155">
    <property type="term" value="P:cell adhesion"/>
    <property type="evidence" value="ECO:0007669"/>
    <property type="project" value="InterPro"/>
</dbReference>
<dbReference type="Proteomes" id="UP000531916">
    <property type="component" value="Unassembled WGS sequence"/>
</dbReference>
<dbReference type="EMBL" id="AASEPP010000073">
    <property type="protein sequence ID" value="EFC2249128.1"/>
    <property type="molecule type" value="Genomic_DNA"/>
</dbReference>
<reference evidence="1 2" key="1">
    <citation type="submission" date="2019-04" db="EMBL/GenBank/DDBJ databases">
        <authorList>
            <consortium name="NARMS: The National Antimicrobial Resistance Monitoring System"/>
        </authorList>
    </citation>
    <scope>NUCLEOTIDE SEQUENCE [LARGE SCALE GENOMIC DNA]</scope>
    <source>
        <strain evidence="1 2">FSIS11919500</strain>
    </source>
</reference>
<dbReference type="Gene3D" id="2.60.40.1090">
    <property type="entry name" value="Fimbrial-type adhesion domain"/>
    <property type="match status" value="1"/>
</dbReference>
<comment type="caution">
    <text evidence="1">The sequence shown here is derived from an EMBL/GenBank/DDBJ whole genome shotgun (WGS) entry which is preliminary data.</text>
</comment>
<organism evidence="1 2">
    <name type="scientific">Escherichia coli</name>
    <dbReference type="NCBI Taxonomy" id="562"/>
    <lineage>
        <taxon>Bacteria</taxon>
        <taxon>Pseudomonadati</taxon>
        <taxon>Pseudomonadota</taxon>
        <taxon>Gammaproteobacteria</taxon>
        <taxon>Enterobacterales</taxon>
        <taxon>Enterobacteriaceae</taxon>
        <taxon>Escherichia</taxon>
    </lineage>
</organism>
<gene>
    <name evidence="1" type="ORF">E5H86_25755</name>
</gene>
<evidence type="ECO:0000313" key="2">
    <source>
        <dbReference type="Proteomes" id="UP000531916"/>
    </source>
</evidence>
<dbReference type="GO" id="GO:0009289">
    <property type="term" value="C:pilus"/>
    <property type="evidence" value="ECO:0007669"/>
    <property type="project" value="InterPro"/>
</dbReference>
<dbReference type="AlphaFoldDB" id="A0A8S7IDM9"/>
<accession>A0A8S7IDM9</accession>
<name>A0A8S7IDM9_ECOLX</name>
<proteinExistence type="predicted"/>
<dbReference type="InterPro" id="IPR036937">
    <property type="entry name" value="Adhesion_dom_fimbrial_sf"/>
</dbReference>
<sequence>MKVFKVKYLSFLIVYFFSINAFSYEQIELIWVPDSNTVIPQINMEFDDKVKDTVVPIKTLGVFRANYKKYRCSAPGVRFFSGVVDRVVYTAFPKQTKIAEGLTLSIGQGYGSNIKPEHYVPSGYVATYSSYVTENTAEANCPISEYGLSNDIPIPSTVINLPVSINAERAYPGVYQGQIEGRIGLYENFCSVNGTCPDGVFGKDWFNVASAFPVSIPYNVTITSKCSFNTSPINLSHGTMAGRESDGNQTKPYNLEITCTRGTSLSVKLLGTQKVSGKTENYTQCGTGGVCELTFDNGKYDETMTIDNSKILSIKSIYRLNDITKPVAGAFEGSGVLQVLVN</sequence>
<evidence type="ECO:0008006" key="3">
    <source>
        <dbReference type="Google" id="ProtNLM"/>
    </source>
</evidence>
<protein>
    <recommendedName>
        <fullName evidence="3">PixG protein</fullName>
    </recommendedName>
</protein>
<evidence type="ECO:0000313" key="1">
    <source>
        <dbReference type="EMBL" id="EFC2249128.1"/>
    </source>
</evidence>